<sequence>MSKKRNKNSSRHGTTRSNRVRILPIHHDQPDLHKLGRAFIALALHEAAQEKQAQQQTEQADNYENQKEAT</sequence>
<gene>
    <name evidence="2" type="ORF">AXFE_09290</name>
</gene>
<protein>
    <submittedName>
        <fullName evidence="2">Uncharacterized protein</fullName>
    </submittedName>
</protein>
<proteinExistence type="predicted"/>
<feature type="compositionally biased region" description="Low complexity" evidence="1">
    <location>
        <begin position="47"/>
        <end position="60"/>
    </location>
</feature>
<evidence type="ECO:0000313" key="2">
    <source>
        <dbReference type="EMBL" id="KJF18184.1"/>
    </source>
</evidence>
<dbReference type="RefSeq" id="WP_052604688.1">
    <property type="nucleotide sequence ID" value="NZ_JXYS01000023.1"/>
</dbReference>
<name>A0A0D8HJV7_9ACTN</name>
<accession>A0A0D8HJV7</accession>
<feature type="compositionally biased region" description="Basic residues" evidence="1">
    <location>
        <begin position="1"/>
        <end position="14"/>
    </location>
</feature>
<keyword evidence="3" id="KW-1185">Reference proteome</keyword>
<comment type="caution">
    <text evidence="2">The sequence shown here is derived from an EMBL/GenBank/DDBJ whole genome shotgun (WGS) entry which is preliminary data.</text>
</comment>
<dbReference type="EMBL" id="JXYS01000023">
    <property type="protein sequence ID" value="KJF18184.1"/>
    <property type="molecule type" value="Genomic_DNA"/>
</dbReference>
<feature type="region of interest" description="Disordered" evidence="1">
    <location>
        <begin position="1"/>
        <end position="27"/>
    </location>
</feature>
<dbReference type="AlphaFoldDB" id="A0A0D8HJV7"/>
<dbReference type="Proteomes" id="UP000032360">
    <property type="component" value="Unassembled WGS sequence"/>
</dbReference>
<dbReference type="STRING" id="1280514.AXFE_09290"/>
<evidence type="ECO:0000313" key="3">
    <source>
        <dbReference type="Proteomes" id="UP000032360"/>
    </source>
</evidence>
<feature type="region of interest" description="Disordered" evidence="1">
    <location>
        <begin position="47"/>
        <end position="70"/>
    </location>
</feature>
<organism evidence="2 3">
    <name type="scientific">Acidithrix ferrooxidans</name>
    <dbReference type="NCBI Taxonomy" id="1280514"/>
    <lineage>
        <taxon>Bacteria</taxon>
        <taxon>Bacillati</taxon>
        <taxon>Actinomycetota</taxon>
        <taxon>Acidimicrobiia</taxon>
        <taxon>Acidimicrobiales</taxon>
        <taxon>Acidimicrobiaceae</taxon>
        <taxon>Acidithrix</taxon>
    </lineage>
</organism>
<evidence type="ECO:0000256" key="1">
    <source>
        <dbReference type="SAM" id="MobiDB-lite"/>
    </source>
</evidence>
<reference evidence="2 3" key="1">
    <citation type="submission" date="2015-01" db="EMBL/GenBank/DDBJ databases">
        <title>Draft genome of the acidophilic iron oxidizer Acidithrix ferrooxidans strain Py-F3.</title>
        <authorList>
            <person name="Poehlein A."/>
            <person name="Eisen S."/>
            <person name="Schloemann M."/>
            <person name="Johnson B.D."/>
            <person name="Daniel R."/>
            <person name="Muehling M."/>
        </authorList>
    </citation>
    <scope>NUCLEOTIDE SEQUENCE [LARGE SCALE GENOMIC DNA]</scope>
    <source>
        <strain evidence="2 3">Py-F3</strain>
    </source>
</reference>